<accession>A0A6A2ZWM4</accession>
<proteinExistence type="predicted"/>
<dbReference type="InterPro" id="IPR059179">
    <property type="entry name" value="MLKL-like_MCAfunc"/>
</dbReference>
<evidence type="ECO:0000313" key="3">
    <source>
        <dbReference type="Proteomes" id="UP000436088"/>
    </source>
</evidence>
<dbReference type="EMBL" id="VEPZ02001077">
    <property type="protein sequence ID" value="KAE8695679.1"/>
    <property type="molecule type" value="Genomic_DNA"/>
</dbReference>
<dbReference type="PANTHER" id="PTHR46604">
    <property type="entry name" value="PROTEIN MID1-COMPLEMENTING ACTIVITY 1"/>
    <property type="match status" value="1"/>
</dbReference>
<dbReference type="InterPro" id="IPR045766">
    <property type="entry name" value="MCAfunc"/>
</dbReference>
<name>A0A6A2ZWM4_HIBSY</name>
<dbReference type="Pfam" id="PF19584">
    <property type="entry name" value="MCAfunc"/>
    <property type="match status" value="1"/>
</dbReference>
<dbReference type="PANTHER" id="PTHR46604:SF2">
    <property type="entry name" value="MCAFUNC DOMAIN-CONTAINING PROTEIN"/>
    <property type="match status" value="1"/>
</dbReference>
<sequence>MSPGLSSLGMTTLIISAAKNASMHRNNCHHLAHHVNLTAKLLEKLRSTDMVTLSAIKEPLDGLDQALNQALQLVESCRDKSFLCMLATRWAIVHQLRHVQAEIDRYLKLLPLITLVHQCRIQNLEEGLQAIEQDERGYAVDEEDVEAQNNPQLGCKEALQEEKVKLHAELQKSRTADDSKQCRVIEHLIDVTKNVINVLPGNNVHKLLVNEPTHVQSRLQDMYLSLWSIFEHN</sequence>
<dbReference type="Gene3D" id="1.20.930.20">
    <property type="entry name" value="Adaptor protein Cbl, N-terminal domain"/>
    <property type="match status" value="1"/>
</dbReference>
<organism evidence="2 3">
    <name type="scientific">Hibiscus syriacus</name>
    <name type="common">Rose of Sharon</name>
    <dbReference type="NCBI Taxonomy" id="106335"/>
    <lineage>
        <taxon>Eukaryota</taxon>
        <taxon>Viridiplantae</taxon>
        <taxon>Streptophyta</taxon>
        <taxon>Embryophyta</taxon>
        <taxon>Tracheophyta</taxon>
        <taxon>Spermatophyta</taxon>
        <taxon>Magnoliopsida</taxon>
        <taxon>eudicotyledons</taxon>
        <taxon>Gunneridae</taxon>
        <taxon>Pentapetalae</taxon>
        <taxon>rosids</taxon>
        <taxon>malvids</taxon>
        <taxon>Malvales</taxon>
        <taxon>Malvaceae</taxon>
        <taxon>Malvoideae</taxon>
        <taxon>Hibiscus</taxon>
    </lineage>
</organism>
<dbReference type="GO" id="GO:0007166">
    <property type="term" value="P:cell surface receptor signaling pathway"/>
    <property type="evidence" value="ECO:0007669"/>
    <property type="project" value="InterPro"/>
</dbReference>
<protein>
    <submittedName>
        <fullName evidence="2">Glutaredoxin-1, grx1</fullName>
    </submittedName>
</protein>
<dbReference type="Proteomes" id="UP000436088">
    <property type="component" value="Unassembled WGS sequence"/>
</dbReference>
<gene>
    <name evidence="2" type="ORF">F3Y22_tig00110694pilonHSYRG00244</name>
</gene>
<reference evidence="2" key="1">
    <citation type="submission" date="2019-09" db="EMBL/GenBank/DDBJ databases">
        <title>Draft genome information of white flower Hibiscus syriacus.</title>
        <authorList>
            <person name="Kim Y.-M."/>
        </authorList>
    </citation>
    <scope>NUCLEOTIDE SEQUENCE [LARGE SCALE GENOMIC DNA]</scope>
    <source>
        <strain evidence="2">YM2019G1</strain>
    </source>
</reference>
<dbReference type="CDD" id="cd21037">
    <property type="entry name" value="MLKL_NTD"/>
    <property type="match status" value="1"/>
</dbReference>
<evidence type="ECO:0000259" key="1">
    <source>
        <dbReference type="Pfam" id="PF19584"/>
    </source>
</evidence>
<dbReference type="InterPro" id="IPR036537">
    <property type="entry name" value="Adaptor_Cbl_N_dom_sf"/>
</dbReference>
<evidence type="ECO:0000313" key="2">
    <source>
        <dbReference type="EMBL" id="KAE8695679.1"/>
    </source>
</evidence>
<comment type="caution">
    <text evidence="2">The sequence shown here is derived from an EMBL/GenBank/DDBJ whole genome shotgun (WGS) entry which is preliminary data.</text>
</comment>
<dbReference type="AlphaFoldDB" id="A0A6A2ZWM4"/>
<keyword evidence="3" id="KW-1185">Reference proteome</keyword>
<feature type="domain" description="MCAfunc" evidence="1">
    <location>
        <begin position="12"/>
        <end position="149"/>
    </location>
</feature>